<accession>A0A8D8PKC4</accession>
<dbReference type="AlphaFoldDB" id="A0A8D8PKC4"/>
<dbReference type="EMBL" id="HBUE01247181">
    <property type="protein sequence ID" value="CAG6552576.1"/>
    <property type="molecule type" value="Transcribed_RNA"/>
</dbReference>
<sequence length="110" mass="11239">MAPVLIDVTGGAEDVVGDTRSGDIEVDPSPQDDTKTAVVVAVVPPQAPSSSALVTSGTTRFAVEVLGSTGTASTLVLTFGFKSESGNWRKGILTPCGDLTTRKRTVCGTN</sequence>
<organism evidence="1">
    <name type="scientific">Culex pipiens</name>
    <name type="common">House mosquito</name>
    <dbReference type="NCBI Taxonomy" id="7175"/>
    <lineage>
        <taxon>Eukaryota</taxon>
        <taxon>Metazoa</taxon>
        <taxon>Ecdysozoa</taxon>
        <taxon>Arthropoda</taxon>
        <taxon>Hexapoda</taxon>
        <taxon>Insecta</taxon>
        <taxon>Pterygota</taxon>
        <taxon>Neoptera</taxon>
        <taxon>Endopterygota</taxon>
        <taxon>Diptera</taxon>
        <taxon>Nematocera</taxon>
        <taxon>Culicoidea</taxon>
        <taxon>Culicidae</taxon>
        <taxon>Culicinae</taxon>
        <taxon>Culicini</taxon>
        <taxon>Culex</taxon>
        <taxon>Culex</taxon>
    </lineage>
</organism>
<dbReference type="EMBL" id="HBUE01354345">
    <property type="protein sequence ID" value="CAG6604901.1"/>
    <property type="molecule type" value="Transcribed_RNA"/>
</dbReference>
<evidence type="ECO:0000313" key="1">
    <source>
        <dbReference type="EMBL" id="CAG6604899.1"/>
    </source>
</evidence>
<dbReference type="EMBL" id="HBUE01247180">
    <property type="protein sequence ID" value="CAG6552574.1"/>
    <property type="molecule type" value="Transcribed_RNA"/>
</dbReference>
<dbReference type="EMBL" id="HBUE01354346">
    <property type="protein sequence ID" value="CAG6604902.1"/>
    <property type="molecule type" value="Transcribed_RNA"/>
</dbReference>
<protein>
    <submittedName>
        <fullName evidence="1">(northern house mosquito) hypothetical protein</fullName>
    </submittedName>
</protein>
<proteinExistence type="predicted"/>
<dbReference type="EMBL" id="HBUE01354344">
    <property type="protein sequence ID" value="CAG6604899.1"/>
    <property type="molecule type" value="Transcribed_RNA"/>
</dbReference>
<reference evidence="1" key="1">
    <citation type="submission" date="2021-05" db="EMBL/GenBank/DDBJ databases">
        <authorList>
            <person name="Alioto T."/>
            <person name="Alioto T."/>
            <person name="Gomez Garrido J."/>
        </authorList>
    </citation>
    <scope>NUCLEOTIDE SEQUENCE</scope>
</reference>
<dbReference type="EMBL" id="HBUE01247182">
    <property type="protein sequence ID" value="CAG6552577.1"/>
    <property type="molecule type" value="Transcribed_RNA"/>
</dbReference>
<name>A0A8D8PKC4_CULPI</name>